<dbReference type="RefSeq" id="WP_002480348.1">
    <property type="nucleotide sequence ID" value="NZ_CACRUO010000030.1"/>
</dbReference>
<dbReference type="AlphaFoldDB" id="A0A6N3BCP2"/>
<sequence>MNFKQFLLTGLASVLLGSAGAHVFSYQAEAAQFGAHEFRDYSVQPKENLKNLLNASHYYKDMAKESGATFYQNKLNQAIYFAKKQQKSNNDSQVVTAINQLSAIYNEVFQLHLQTEKGSADILSKKAELQNLIVKANHLLTESHLSMNQDEAQLKQTAAQAQAVLNQTAPDFELVNAINAVQQHIQNVESYQAFVAHH</sequence>
<evidence type="ECO:0000313" key="2">
    <source>
        <dbReference type="EMBL" id="VYU02560.1"/>
    </source>
</evidence>
<organism evidence="2">
    <name type="scientific">Staphylococcus simulans</name>
    <dbReference type="NCBI Taxonomy" id="1286"/>
    <lineage>
        <taxon>Bacteria</taxon>
        <taxon>Bacillati</taxon>
        <taxon>Bacillota</taxon>
        <taxon>Bacilli</taxon>
        <taxon>Bacillales</taxon>
        <taxon>Staphylococcaceae</taxon>
        <taxon>Staphylococcus</taxon>
    </lineage>
</organism>
<feature type="chain" id="PRO_5026713162" evidence="1">
    <location>
        <begin position="31"/>
        <end position="198"/>
    </location>
</feature>
<evidence type="ECO:0000256" key="1">
    <source>
        <dbReference type="SAM" id="SignalP"/>
    </source>
</evidence>
<proteinExistence type="predicted"/>
<name>A0A6N3BCP2_STASI</name>
<reference evidence="2" key="1">
    <citation type="submission" date="2019-11" db="EMBL/GenBank/DDBJ databases">
        <authorList>
            <person name="Feng L."/>
        </authorList>
    </citation>
    <scope>NUCLEOTIDE SEQUENCE</scope>
    <source>
        <strain evidence="2">SsimulansLFYP27</strain>
    </source>
</reference>
<gene>
    <name evidence="2" type="ORF">SSLFYP27_01235</name>
</gene>
<dbReference type="EMBL" id="CACRUO010000030">
    <property type="protein sequence ID" value="VYU02560.1"/>
    <property type="molecule type" value="Genomic_DNA"/>
</dbReference>
<keyword evidence="1" id="KW-0732">Signal</keyword>
<dbReference type="Pfam" id="PF11546">
    <property type="entry name" value="CompInhib_SCIN"/>
    <property type="match status" value="1"/>
</dbReference>
<dbReference type="InterPro" id="IPR021612">
    <property type="entry name" value="SCIN"/>
</dbReference>
<accession>A0A6N3BCP2</accession>
<feature type="signal peptide" evidence="1">
    <location>
        <begin position="1"/>
        <end position="30"/>
    </location>
</feature>
<protein>
    <submittedName>
        <fullName evidence="2">Staphylococcal complement inhibitor SCIN</fullName>
    </submittedName>
</protein>